<dbReference type="Proteomes" id="UP001049176">
    <property type="component" value="Chromosome 9"/>
</dbReference>
<dbReference type="KEGG" id="more:E1B28_013645"/>
<gene>
    <name evidence="2" type="ORF">E1B28_013645</name>
</gene>
<dbReference type="OrthoDB" id="2747101at2759"/>
<evidence type="ECO:0000313" key="3">
    <source>
        <dbReference type="Proteomes" id="UP001049176"/>
    </source>
</evidence>
<evidence type="ECO:0000256" key="1">
    <source>
        <dbReference type="SAM" id="MobiDB-lite"/>
    </source>
</evidence>
<feature type="compositionally biased region" description="Polar residues" evidence="1">
    <location>
        <begin position="108"/>
        <end position="118"/>
    </location>
</feature>
<keyword evidence="3" id="KW-1185">Reference proteome</keyword>
<dbReference type="EMBL" id="CM032189">
    <property type="protein sequence ID" value="KAG7087698.1"/>
    <property type="molecule type" value="Genomic_DNA"/>
</dbReference>
<feature type="region of interest" description="Disordered" evidence="1">
    <location>
        <begin position="107"/>
        <end position="133"/>
    </location>
</feature>
<organism evidence="2 3">
    <name type="scientific">Marasmius oreades</name>
    <name type="common">fairy-ring Marasmius</name>
    <dbReference type="NCBI Taxonomy" id="181124"/>
    <lineage>
        <taxon>Eukaryota</taxon>
        <taxon>Fungi</taxon>
        <taxon>Dikarya</taxon>
        <taxon>Basidiomycota</taxon>
        <taxon>Agaricomycotina</taxon>
        <taxon>Agaricomycetes</taxon>
        <taxon>Agaricomycetidae</taxon>
        <taxon>Agaricales</taxon>
        <taxon>Marasmiineae</taxon>
        <taxon>Marasmiaceae</taxon>
        <taxon>Marasmius</taxon>
    </lineage>
</organism>
<protein>
    <submittedName>
        <fullName evidence="2">Uncharacterized protein</fullName>
    </submittedName>
</protein>
<evidence type="ECO:0000313" key="2">
    <source>
        <dbReference type="EMBL" id="KAG7087698.1"/>
    </source>
</evidence>
<dbReference type="AlphaFoldDB" id="A0A9P7RQU3"/>
<accession>A0A9P7RQU3</accession>
<dbReference type="GeneID" id="66082720"/>
<name>A0A9P7RQU3_9AGAR</name>
<reference evidence="2" key="1">
    <citation type="journal article" date="2021" name="Genome Biol. Evol.">
        <title>The assembled and annotated genome of the fairy-ring fungus Marasmius oreades.</title>
        <authorList>
            <person name="Hiltunen M."/>
            <person name="Ament-Velasquez S.L."/>
            <person name="Johannesson H."/>
        </authorList>
    </citation>
    <scope>NUCLEOTIDE SEQUENCE</scope>
    <source>
        <strain evidence="2">03SP1</strain>
    </source>
</reference>
<sequence>MSCSLVRASSYNMLSHSYASSSRQQPFVESPAQRRARRQFLANQSTGEHKVQTWLKSQSTYTVTPGPRVAPSPSVKGHRRNRHSILETRAYHLTSIPEDEPYILYSTPLPQKPSQTPSRVPRRHQHLRSIPEE</sequence>
<feature type="region of interest" description="Disordered" evidence="1">
    <location>
        <begin position="58"/>
        <end position="82"/>
    </location>
</feature>
<dbReference type="RefSeq" id="XP_043004169.1">
    <property type="nucleotide sequence ID" value="XM_043158814.1"/>
</dbReference>
<comment type="caution">
    <text evidence="2">The sequence shown here is derived from an EMBL/GenBank/DDBJ whole genome shotgun (WGS) entry which is preliminary data.</text>
</comment>
<proteinExistence type="predicted"/>